<dbReference type="Proteomes" id="UP001341281">
    <property type="component" value="Chromosome 03"/>
</dbReference>
<proteinExistence type="predicted"/>
<evidence type="ECO:0000313" key="1">
    <source>
        <dbReference type="EMBL" id="WVZ63829.1"/>
    </source>
</evidence>
<name>A0AAQ3T0D5_PASNO</name>
<dbReference type="AlphaFoldDB" id="A0AAQ3T0D5"/>
<evidence type="ECO:0000313" key="2">
    <source>
        <dbReference type="Proteomes" id="UP001341281"/>
    </source>
</evidence>
<protein>
    <submittedName>
        <fullName evidence="1">Uncharacterized protein</fullName>
    </submittedName>
</protein>
<accession>A0AAQ3T0D5</accession>
<organism evidence="1 2">
    <name type="scientific">Paspalum notatum var. saurae</name>
    <dbReference type="NCBI Taxonomy" id="547442"/>
    <lineage>
        <taxon>Eukaryota</taxon>
        <taxon>Viridiplantae</taxon>
        <taxon>Streptophyta</taxon>
        <taxon>Embryophyta</taxon>
        <taxon>Tracheophyta</taxon>
        <taxon>Spermatophyta</taxon>
        <taxon>Magnoliopsida</taxon>
        <taxon>Liliopsida</taxon>
        <taxon>Poales</taxon>
        <taxon>Poaceae</taxon>
        <taxon>PACMAD clade</taxon>
        <taxon>Panicoideae</taxon>
        <taxon>Andropogonodae</taxon>
        <taxon>Paspaleae</taxon>
        <taxon>Paspalinae</taxon>
        <taxon>Paspalum</taxon>
    </lineage>
</organism>
<dbReference type="EMBL" id="CP144747">
    <property type="protein sequence ID" value="WVZ63829.1"/>
    <property type="molecule type" value="Genomic_DNA"/>
</dbReference>
<sequence>MWAGYSFLVYTTAAPWSSASKSTELNPPFLRWGYQRANPSENFNIHSLPERDHEGLFSSGCGARDAQLAVKTVRQSLNTQGAAALVACACQIPDCTPTASPGWSCGS</sequence>
<gene>
    <name evidence="1" type="ORF">U9M48_013427</name>
</gene>
<reference evidence="1 2" key="1">
    <citation type="submission" date="2024-02" db="EMBL/GenBank/DDBJ databases">
        <title>High-quality chromosome-scale genome assembly of Pensacola bahiagrass (Paspalum notatum Flugge var. saurae).</title>
        <authorList>
            <person name="Vega J.M."/>
            <person name="Podio M."/>
            <person name="Orjuela J."/>
            <person name="Siena L.A."/>
            <person name="Pessino S.C."/>
            <person name="Combes M.C."/>
            <person name="Mariac C."/>
            <person name="Albertini E."/>
            <person name="Pupilli F."/>
            <person name="Ortiz J.P.A."/>
            <person name="Leblanc O."/>
        </authorList>
    </citation>
    <scope>NUCLEOTIDE SEQUENCE [LARGE SCALE GENOMIC DNA]</scope>
    <source>
        <strain evidence="1">R1</strain>
        <tissue evidence="1">Leaf</tissue>
    </source>
</reference>
<keyword evidence="2" id="KW-1185">Reference proteome</keyword>